<accession>A0A835HJE8</accession>
<evidence type="ECO:0000256" key="3">
    <source>
        <dbReference type="ARBA" id="ARBA00022679"/>
    </source>
</evidence>
<dbReference type="Pfam" id="PF04983">
    <property type="entry name" value="RNA_pol_Rpb1_3"/>
    <property type="match status" value="1"/>
</dbReference>
<keyword evidence="4" id="KW-0548">Nucleotidyltransferase</keyword>
<dbReference type="PANTHER" id="PTHR19376:SF36">
    <property type="entry name" value="DNA-DIRECTED RNA POLYMERASE IV SUBUNIT 1"/>
    <property type="match status" value="1"/>
</dbReference>
<evidence type="ECO:0000313" key="9">
    <source>
        <dbReference type="EMBL" id="KAF9599434.1"/>
    </source>
</evidence>
<dbReference type="EMBL" id="JADFTS010000007">
    <property type="protein sequence ID" value="KAF9599434.1"/>
    <property type="molecule type" value="Genomic_DNA"/>
</dbReference>
<evidence type="ECO:0000256" key="7">
    <source>
        <dbReference type="SAM" id="MobiDB-lite"/>
    </source>
</evidence>
<gene>
    <name evidence="9" type="ORF">IFM89_037200</name>
</gene>
<dbReference type="SUPFAM" id="SSF64484">
    <property type="entry name" value="beta and beta-prime subunits of DNA dependent RNA-polymerase"/>
    <property type="match status" value="1"/>
</dbReference>
<feature type="region of interest" description="Disordered" evidence="7">
    <location>
        <begin position="101"/>
        <end position="120"/>
    </location>
</feature>
<dbReference type="InterPro" id="IPR006592">
    <property type="entry name" value="RNA_pol_N"/>
</dbReference>
<dbReference type="Gene3D" id="3.30.1490.180">
    <property type="entry name" value="RNA polymerase ii"/>
    <property type="match status" value="1"/>
</dbReference>
<organism evidence="9 10">
    <name type="scientific">Coptis chinensis</name>
    <dbReference type="NCBI Taxonomy" id="261450"/>
    <lineage>
        <taxon>Eukaryota</taxon>
        <taxon>Viridiplantae</taxon>
        <taxon>Streptophyta</taxon>
        <taxon>Embryophyta</taxon>
        <taxon>Tracheophyta</taxon>
        <taxon>Spermatophyta</taxon>
        <taxon>Magnoliopsida</taxon>
        <taxon>Ranunculales</taxon>
        <taxon>Ranunculaceae</taxon>
        <taxon>Coptidoideae</taxon>
        <taxon>Coptis</taxon>
    </lineage>
</organism>
<keyword evidence="3" id="KW-0808">Transferase</keyword>
<dbReference type="InterPro" id="IPR042102">
    <property type="entry name" value="RNA_pol_Rpb1_3_sf"/>
</dbReference>
<dbReference type="SMART" id="SM00663">
    <property type="entry name" value="RPOLA_N"/>
    <property type="match status" value="1"/>
</dbReference>
<dbReference type="GO" id="GO:0000428">
    <property type="term" value="C:DNA-directed RNA polymerase complex"/>
    <property type="evidence" value="ECO:0007669"/>
    <property type="project" value="UniProtKB-KW"/>
</dbReference>
<dbReference type="InterPro" id="IPR007066">
    <property type="entry name" value="RNA_pol_Rpb1_3"/>
</dbReference>
<dbReference type="InterPro" id="IPR044893">
    <property type="entry name" value="RNA_pol_Rpb1_clamp_domain"/>
</dbReference>
<evidence type="ECO:0000313" key="10">
    <source>
        <dbReference type="Proteomes" id="UP000631114"/>
    </source>
</evidence>
<reference evidence="9 10" key="1">
    <citation type="submission" date="2020-10" db="EMBL/GenBank/DDBJ databases">
        <title>The Coptis chinensis genome and diversification of protoberbering-type alkaloids.</title>
        <authorList>
            <person name="Wang B."/>
            <person name="Shu S."/>
            <person name="Song C."/>
            <person name="Liu Y."/>
        </authorList>
    </citation>
    <scope>NUCLEOTIDE SEQUENCE [LARGE SCALE GENOMIC DNA]</scope>
    <source>
        <strain evidence="9">HL-2020</strain>
        <tissue evidence="9">Leaf</tissue>
    </source>
</reference>
<dbReference type="InterPro" id="IPR045867">
    <property type="entry name" value="DNA-dir_RpoC_beta_prime"/>
</dbReference>
<dbReference type="OrthoDB" id="409625at2759"/>
<comment type="catalytic activity">
    <reaction evidence="6">
        <text>RNA(n) + a ribonucleoside 5'-triphosphate = RNA(n+1) + diphosphate</text>
        <dbReference type="Rhea" id="RHEA:21248"/>
        <dbReference type="Rhea" id="RHEA-COMP:14527"/>
        <dbReference type="Rhea" id="RHEA-COMP:17342"/>
        <dbReference type="ChEBI" id="CHEBI:33019"/>
        <dbReference type="ChEBI" id="CHEBI:61557"/>
        <dbReference type="ChEBI" id="CHEBI:140395"/>
        <dbReference type="EC" id="2.7.7.6"/>
    </reaction>
</comment>
<dbReference type="Gene3D" id="1.10.274.100">
    <property type="entry name" value="RNA polymerase Rpb1, domain 3"/>
    <property type="match status" value="1"/>
</dbReference>
<evidence type="ECO:0000256" key="1">
    <source>
        <dbReference type="ARBA" id="ARBA00012418"/>
    </source>
</evidence>
<keyword evidence="2" id="KW-0240">DNA-directed RNA polymerase</keyword>
<evidence type="ECO:0000256" key="6">
    <source>
        <dbReference type="ARBA" id="ARBA00048552"/>
    </source>
</evidence>
<dbReference type="InterPro" id="IPR000722">
    <property type="entry name" value="RNA_pol_asu"/>
</dbReference>
<evidence type="ECO:0000256" key="2">
    <source>
        <dbReference type="ARBA" id="ARBA00022478"/>
    </source>
</evidence>
<dbReference type="EC" id="2.7.7.6" evidence="1"/>
<feature type="domain" description="RNA polymerase N-terminal" evidence="8">
    <location>
        <begin position="233"/>
        <end position="507"/>
    </location>
</feature>
<name>A0A835HJE8_9MAGN</name>
<protein>
    <recommendedName>
        <fullName evidence="1">DNA-directed RNA polymerase</fullName>
        <ecNumber evidence="1">2.7.7.6</ecNumber>
    </recommendedName>
</protein>
<dbReference type="GO" id="GO:0006351">
    <property type="term" value="P:DNA-templated transcription"/>
    <property type="evidence" value="ECO:0007669"/>
    <property type="project" value="InterPro"/>
</dbReference>
<keyword evidence="5" id="KW-0804">Transcription</keyword>
<dbReference type="AlphaFoldDB" id="A0A835HJE8"/>
<keyword evidence="10" id="KW-1185">Reference proteome</keyword>
<dbReference type="GO" id="GO:0003899">
    <property type="term" value="F:DNA-directed RNA polymerase activity"/>
    <property type="evidence" value="ECO:0007669"/>
    <property type="project" value="UniProtKB-EC"/>
</dbReference>
<proteinExistence type="predicted"/>
<evidence type="ECO:0000259" key="8">
    <source>
        <dbReference type="SMART" id="SM00663"/>
    </source>
</evidence>
<dbReference type="GO" id="GO:0003677">
    <property type="term" value="F:DNA binding"/>
    <property type="evidence" value="ECO:0007669"/>
    <property type="project" value="InterPro"/>
</dbReference>
<sequence length="995" mass="110708">MDGDVVEQQVPSALVTHLKFGLLTAADIEKISVLPVNVGTDITNAKLGLPNEASECSTCGAKSAKDCDGHLGMLTLPKDICHPYNLSVIVKILNSICPSCKSNKKESRNKGSGRKPKMSNIASHQPMGCKYCAKYDMAKKQESSKKWYPQVKFKVSSRNSSGEIGSAIAVEVKVPKKLNDILPDGFWNFIEEDPDEEEISLNPSIRYLSPYQVYSLLKDIDPTMIVKLAPRLESLFLGCLPVTSNCSRVMEFSNGKKLVFDERTKAYKRLIDFKGQASELALRVRDFLSVSKASKHLYTEKSSNTDVLSGLKWVKDVVLAKRTDNSFRMVVVGDPNVKLGEIGMPREICQKLIFPETLNEQNWEKLHDCCRLSILERGQFRARRKDDTIVLRNEDDLKIGDIVYRHLDEGDLLLLNRPPSIHQHSLIALSVRVLPMDSVVLLNPICCSPFRGDFDGDCFHGYIPQSIKSRVELQELVCIDRQLVNGQNGRNLISLCHDSLSAAHLLREKGEFLNKVEMQQLGMLCSRQLPYPAIVRATDHNPIWTGNQLLSMLLPVSFDYSSLSGVHISNGEIISAPGSSWLQDTDGNLFISLVKLYGSKAVDIIFTIQEVLLEWISMRGFSVSLSDLFVSCDSYTWDKMTEEVRSGLQEAKKGLKNVLSKHENADVPGTLNRKLMFSMRDLYMAYDGTVRYSYGNQVVQFSYGVSEDSSVLTSGNSAHQLGDPVGSLAACSISEAAYSALEKPISTFESSPLLNLKMLLDSSYKKTTVGQTVSLFLSKKLERWLYGPEYGALTVRSHLERVLFSDIVSSVMIIFSQQRSCRPHTSPWVCHFHLHQGKMKKIGLDVQSIINALHQECDSTRQTLKVELPKLHILTRICSATNAQNEKDEDICITVEAEVSRSSLLVMDTFRHTVIPFLLGTVIKGIKVELDGKWWLQGMIVAGCGIAFDFVAKNKEVVLVTQITKVERTNPCIVGSTSVAWGVAGLSIGQVGVIS</sequence>
<evidence type="ECO:0000256" key="4">
    <source>
        <dbReference type="ARBA" id="ARBA00022695"/>
    </source>
</evidence>
<comment type="caution">
    <text evidence="9">The sequence shown here is derived from an EMBL/GenBank/DDBJ whole genome shotgun (WGS) entry which is preliminary data.</text>
</comment>
<dbReference type="Proteomes" id="UP000631114">
    <property type="component" value="Unassembled WGS sequence"/>
</dbReference>
<dbReference type="Gene3D" id="2.40.40.20">
    <property type="match status" value="1"/>
</dbReference>
<dbReference type="Gene3D" id="4.10.860.120">
    <property type="entry name" value="RNA polymerase II, clamp domain"/>
    <property type="match status" value="1"/>
</dbReference>
<dbReference type="Pfam" id="PF00623">
    <property type="entry name" value="RNA_pol_Rpb1_2"/>
    <property type="match status" value="1"/>
</dbReference>
<dbReference type="PANTHER" id="PTHR19376">
    <property type="entry name" value="DNA-DIRECTED RNA POLYMERASE"/>
    <property type="match status" value="1"/>
</dbReference>
<evidence type="ECO:0000256" key="5">
    <source>
        <dbReference type="ARBA" id="ARBA00023163"/>
    </source>
</evidence>